<keyword evidence="2 12" id="KW-0004">4Fe-4S</keyword>
<protein>
    <recommendedName>
        <fullName evidence="12">Endonuclease III</fullName>
        <ecNumber evidence="12">4.2.99.18</ecNumber>
    </recommendedName>
    <alternativeName>
        <fullName evidence="12">DNA-(apurinic or apyrimidinic site) lyase</fullName>
    </alternativeName>
</protein>
<dbReference type="GO" id="GO:0140078">
    <property type="term" value="F:class I DNA-(apurinic or apyrimidinic site) endonuclease activity"/>
    <property type="evidence" value="ECO:0007669"/>
    <property type="project" value="UniProtKB-EC"/>
</dbReference>
<dbReference type="InterPro" id="IPR003265">
    <property type="entry name" value="HhH-GPD_domain"/>
</dbReference>
<feature type="domain" description="HhH-GPD" evidence="13">
    <location>
        <begin position="70"/>
        <end position="217"/>
    </location>
</feature>
<evidence type="ECO:0000256" key="8">
    <source>
        <dbReference type="ARBA" id="ARBA00023125"/>
    </source>
</evidence>
<dbReference type="PANTHER" id="PTHR10359:SF18">
    <property type="entry name" value="ENDONUCLEASE III"/>
    <property type="match status" value="1"/>
</dbReference>
<dbReference type="InterPro" id="IPR023170">
    <property type="entry name" value="HhH_base_excis_C"/>
</dbReference>
<evidence type="ECO:0000256" key="3">
    <source>
        <dbReference type="ARBA" id="ARBA00022723"/>
    </source>
</evidence>
<comment type="function">
    <text evidence="12">DNA repair enzyme that has both DNA N-glycosylase activity and AP-lyase activity. The DNA N-glycosylase activity releases various damaged pyrimidines from DNA by cleaving the N-glycosidic bond, leaving an AP (apurinic/apyrimidinic) site. The AP-lyase activity cleaves the phosphodiester bond 3' to the AP site by a beta-elimination, leaving a 3'-terminal unsaturated sugar and a product with a terminal 5'-phosphate.</text>
</comment>
<keyword evidence="3 12" id="KW-0479">Metal-binding</keyword>
<comment type="cofactor">
    <cofactor evidence="12">
        <name>[4Fe-4S] cluster</name>
        <dbReference type="ChEBI" id="CHEBI:49883"/>
    </cofactor>
    <text evidence="12">Binds 1 [4Fe-4S] cluster.</text>
</comment>
<dbReference type="HAMAP" id="MF_00942">
    <property type="entry name" value="Nth"/>
    <property type="match status" value="1"/>
</dbReference>
<dbReference type="Pfam" id="PF00730">
    <property type="entry name" value="HhH-GPD"/>
    <property type="match status" value="1"/>
</dbReference>
<evidence type="ECO:0000313" key="14">
    <source>
        <dbReference type="EMBL" id="MSS83290.1"/>
    </source>
</evidence>
<dbReference type="GO" id="GO:0051539">
    <property type="term" value="F:4 iron, 4 sulfur cluster binding"/>
    <property type="evidence" value="ECO:0007669"/>
    <property type="project" value="UniProtKB-UniRule"/>
</dbReference>
<dbReference type="AlphaFoldDB" id="A0A6N7VQP5"/>
<evidence type="ECO:0000256" key="9">
    <source>
        <dbReference type="ARBA" id="ARBA00023204"/>
    </source>
</evidence>
<dbReference type="Pfam" id="PF00633">
    <property type="entry name" value="HHH"/>
    <property type="match status" value="1"/>
</dbReference>
<evidence type="ECO:0000256" key="7">
    <source>
        <dbReference type="ARBA" id="ARBA00023014"/>
    </source>
</evidence>
<feature type="binding site" evidence="12">
    <location>
        <position position="229"/>
    </location>
    <ligand>
        <name>[4Fe-4S] cluster</name>
        <dbReference type="ChEBI" id="CHEBI:49883"/>
    </ligand>
</feature>
<keyword evidence="14" id="KW-0540">Nuclease</keyword>
<dbReference type="PANTHER" id="PTHR10359">
    <property type="entry name" value="A/G-SPECIFIC ADENINE GLYCOSYLASE/ENDONUCLEASE III"/>
    <property type="match status" value="1"/>
</dbReference>
<dbReference type="FunFam" id="1.10.1670.10:FF:000001">
    <property type="entry name" value="Endonuclease III"/>
    <property type="match status" value="1"/>
</dbReference>
<dbReference type="Gene3D" id="1.10.340.30">
    <property type="entry name" value="Hypothetical protein, domain 2"/>
    <property type="match status" value="1"/>
</dbReference>
<dbReference type="SMART" id="SM00478">
    <property type="entry name" value="ENDO3c"/>
    <property type="match status" value="1"/>
</dbReference>
<feature type="binding site" evidence="12">
    <location>
        <position position="235"/>
    </location>
    <ligand>
        <name>[4Fe-4S] cluster</name>
        <dbReference type="ChEBI" id="CHEBI:49883"/>
    </ligand>
</feature>
<evidence type="ECO:0000256" key="12">
    <source>
        <dbReference type="HAMAP-Rule" id="MF_00942"/>
    </source>
</evidence>
<evidence type="ECO:0000259" key="13">
    <source>
        <dbReference type="SMART" id="SM00478"/>
    </source>
</evidence>
<evidence type="ECO:0000256" key="11">
    <source>
        <dbReference type="ARBA" id="ARBA00023295"/>
    </source>
</evidence>
<sequence>MHFLEAVLLPFSLPLCERSHHIVREEVAVKIEDRREIAVEEANLLRQAYLDARCGLDFNNAFELLVATVLSAQTTDKRVNMVTPTLFSKAPGPEELARLSLTHLEEIVRPLGMFRRRATALNGLAKGLLENFGGEVPGTREELMTLPGVGRKTANVVLGNWFGKEEITVDTHVGRVTRRLGWQDADNPLAAEKQLRELLPDAPWTQLCHELIFHGRQVCHSRKPACHECVVAHLCPSALV</sequence>
<dbReference type="EC" id="4.2.99.18" evidence="12"/>
<evidence type="ECO:0000256" key="4">
    <source>
        <dbReference type="ARBA" id="ARBA00022763"/>
    </source>
</evidence>
<evidence type="ECO:0000256" key="2">
    <source>
        <dbReference type="ARBA" id="ARBA00022485"/>
    </source>
</evidence>
<dbReference type="GO" id="GO:0046872">
    <property type="term" value="F:metal ion binding"/>
    <property type="evidence" value="ECO:0007669"/>
    <property type="project" value="UniProtKB-KW"/>
</dbReference>
<keyword evidence="11 12" id="KW-0326">Glycosidase</keyword>
<reference evidence="14 15" key="1">
    <citation type="submission" date="2019-08" db="EMBL/GenBank/DDBJ databases">
        <title>In-depth cultivation of the pig gut microbiome towards novel bacterial diversity and tailored functional studies.</title>
        <authorList>
            <person name="Wylensek D."/>
            <person name="Hitch T.C.A."/>
            <person name="Clavel T."/>
        </authorList>
    </citation>
    <scope>NUCLEOTIDE SEQUENCE [LARGE SCALE GENOMIC DNA]</scope>
    <source>
        <strain evidence="14 15">WB03_NA08</strain>
    </source>
</reference>
<keyword evidence="10 12" id="KW-0456">Lyase</keyword>
<dbReference type="NCBIfam" id="TIGR01083">
    <property type="entry name" value="nth"/>
    <property type="match status" value="1"/>
</dbReference>
<comment type="catalytic activity">
    <reaction evidence="12">
        <text>2'-deoxyribonucleotide-(2'-deoxyribose 5'-phosphate)-2'-deoxyribonucleotide-DNA = a 3'-end 2'-deoxyribonucleotide-(2,3-dehydro-2,3-deoxyribose 5'-phosphate)-DNA + a 5'-end 5'-phospho-2'-deoxyribonucleoside-DNA + H(+)</text>
        <dbReference type="Rhea" id="RHEA:66592"/>
        <dbReference type="Rhea" id="RHEA-COMP:13180"/>
        <dbReference type="Rhea" id="RHEA-COMP:16897"/>
        <dbReference type="Rhea" id="RHEA-COMP:17067"/>
        <dbReference type="ChEBI" id="CHEBI:15378"/>
        <dbReference type="ChEBI" id="CHEBI:136412"/>
        <dbReference type="ChEBI" id="CHEBI:157695"/>
        <dbReference type="ChEBI" id="CHEBI:167181"/>
        <dbReference type="EC" id="4.2.99.18"/>
    </reaction>
</comment>
<evidence type="ECO:0000256" key="5">
    <source>
        <dbReference type="ARBA" id="ARBA00022801"/>
    </source>
</evidence>
<dbReference type="InterPro" id="IPR005759">
    <property type="entry name" value="Nth"/>
</dbReference>
<dbReference type="Proteomes" id="UP000470875">
    <property type="component" value="Unassembled WGS sequence"/>
</dbReference>
<proteinExistence type="inferred from homology"/>
<dbReference type="Gene3D" id="1.10.1670.10">
    <property type="entry name" value="Helix-hairpin-Helix base-excision DNA repair enzymes (C-terminal)"/>
    <property type="match status" value="1"/>
</dbReference>
<dbReference type="Pfam" id="PF10576">
    <property type="entry name" value="EndIII_4Fe-2S"/>
    <property type="match status" value="1"/>
</dbReference>
<keyword evidence="4 12" id="KW-0227">DNA damage</keyword>
<comment type="caution">
    <text evidence="14">The sequence shown here is derived from an EMBL/GenBank/DDBJ whole genome shotgun (WGS) entry which is preliminary data.</text>
</comment>
<dbReference type="InterPro" id="IPR003651">
    <property type="entry name" value="Endonuclease3_FeS-loop_motif"/>
</dbReference>
<dbReference type="GO" id="GO:0003677">
    <property type="term" value="F:DNA binding"/>
    <property type="evidence" value="ECO:0007669"/>
    <property type="project" value="UniProtKB-UniRule"/>
</dbReference>
<dbReference type="CDD" id="cd00056">
    <property type="entry name" value="ENDO3c"/>
    <property type="match status" value="1"/>
</dbReference>
<dbReference type="SMART" id="SM00525">
    <property type="entry name" value="FES"/>
    <property type="match status" value="1"/>
</dbReference>
<name>A0A6N7VQP5_9ACTO</name>
<keyword evidence="7 12" id="KW-0411">Iron-sulfur</keyword>
<keyword evidence="14" id="KW-0255">Endonuclease</keyword>
<dbReference type="FunFam" id="1.10.340.30:FF:000001">
    <property type="entry name" value="Endonuclease III"/>
    <property type="match status" value="1"/>
</dbReference>
<evidence type="ECO:0000256" key="10">
    <source>
        <dbReference type="ARBA" id="ARBA00023239"/>
    </source>
</evidence>
<evidence type="ECO:0000313" key="15">
    <source>
        <dbReference type="Proteomes" id="UP000470875"/>
    </source>
</evidence>
<dbReference type="InterPro" id="IPR011257">
    <property type="entry name" value="DNA_glycosylase"/>
</dbReference>
<dbReference type="GO" id="GO:0006285">
    <property type="term" value="P:base-excision repair, AP site formation"/>
    <property type="evidence" value="ECO:0007669"/>
    <property type="project" value="TreeGrafter"/>
</dbReference>
<dbReference type="PROSITE" id="PS00764">
    <property type="entry name" value="ENDONUCLEASE_III_1"/>
    <property type="match status" value="1"/>
</dbReference>
<feature type="binding site" evidence="12">
    <location>
        <position position="219"/>
    </location>
    <ligand>
        <name>[4Fe-4S] cluster</name>
        <dbReference type="ChEBI" id="CHEBI:49883"/>
    </ligand>
</feature>
<accession>A0A6N7VQP5</accession>
<organism evidence="14 15">
    <name type="scientific">Scrofimicrobium canadense</name>
    <dbReference type="NCBI Taxonomy" id="2652290"/>
    <lineage>
        <taxon>Bacteria</taxon>
        <taxon>Bacillati</taxon>
        <taxon>Actinomycetota</taxon>
        <taxon>Actinomycetes</taxon>
        <taxon>Actinomycetales</taxon>
        <taxon>Actinomycetaceae</taxon>
        <taxon>Scrofimicrobium</taxon>
    </lineage>
</organism>
<keyword evidence="8 12" id="KW-0238">DNA-binding</keyword>
<dbReference type="InterPro" id="IPR004035">
    <property type="entry name" value="Endouclease-III_FeS-bd_BS"/>
</dbReference>
<dbReference type="EMBL" id="VULO01000001">
    <property type="protein sequence ID" value="MSS83290.1"/>
    <property type="molecule type" value="Genomic_DNA"/>
</dbReference>
<keyword evidence="15" id="KW-1185">Reference proteome</keyword>
<evidence type="ECO:0000256" key="6">
    <source>
        <dbReference type="ARBA" id="ARBA00023004"/>
    </source>
</evidence>
<dbReference type="InterPro" id="IPR000445">
    <property type="entry name" value="HhH_motif"/>
</dbReference>
<dbReference type="GO" id="GO:0019104">
    <property type="term" value="F:DNA N-glycosylase activity"/>
    <property type="evidence" value="ECO:0007669"/>
    <property type="project" value="UniProtKB-UniRule"/>
</dbReference>
<keyword evidence="5 12" id="KW-0378">Hydrolase</keyword>
<keyword evidence="6 12" id="KW-0408">Iron</keyword>
<comment type="similarity">
    <text evidence="1 12">Belongs to the Nth/MutY family.</text>
</comment>
<feature type="binding site" evidence="12">
    <location>
        <position position="226"/>
    </location>
    <ligand>
        <name>[4Fe-4S] cluster</name>
        <dbReference type="ChEBI" id="CHEBI:49883"/>
    </ligand>
</feature>
<dbReference type="SUPFAM" id="SSF48150">
    <property type="entry name" value="DNA-glycosylase"/>
    <property type="match status" value="1"/>
</dbReference>
<gene>
    <name evidence="12 14" type="primary">nth</name>
    <name evidence="14" type="ORF">FYJ24_00615</name>
</gene>
<keyword evidence="9 12" id="KW-0234">DNA repair</keyword>
<evidence type="ECO:0000256" key="1">
    <source>
        <dbReference type="ARBA" id="ARBA00008343"/>
    </source>
</evidence>